<comment type="subcellular location">
    <subcellularLocation>
        <location evidence="1">Cytoplasm</location>
        <location evidence="1">Perinuclear region</location>
    </subcellularLocation>
</comment>
<dbReference type="EMBL" id="CAJFCV020000003">
    <property type="protein sequence ID" value="CAG9110059.1"/>
    <property type="molecule type" value="Genomic_DNA"/>
</dbReference>
<keyword evidence="6" id="KW-0813">Transport</keyword>
<dbReference type="SUPFAM" id="SSF64356">
    <property type="entry name" value="SNARE-like"/>
    <property type="match status" value="1"/>
</dbReference>
<comment type="similarity">
    <text evidence="2">Belongs to the NARF family.</text>
</comment>
<dbReference type="PANTHER" id="PTHR11615">
    <property type="entry name" value="NITRATE, FORMATE, IRON DEHYDROGENASE"/>
    <property type="match status" value="1"/>
</dbReference>
<evidence type="ECO:0000256" key="2">
    <source>
        <dbReference type="ARBA" id="ARBA00006596"/>
    </source>
</evidence>
<name>A0A7I8WH82_BURXY</name>
<dbReference type="SUPFAM" id="SSF53920">
    <property type="entry name" value="Fe-only hydrogenase"/>
    <property type="match status" value="1"/>
</dbReference>
<dbReference type="Gene3D" id="3.40.950.10">
    <property type="entry name" value="Fe-only Hydrogenase (Larger Subunit), Chain L, domain 3"/>
    <property type="match status" value="1"/>
</dbReference>
<reference evidence="11" key="1">
    <citation type="submission" date="2020-09" db="EMBL/GenBank/DDBJ databases">
        <authorList>
            <person name="Kikuchi T."/>
        </authorList>
    </citation>
    <scope>NUCLEOTIDE SEQUENCE</scope>
    <source>
        <strain evidence="11">Ka4C1</strain>
    </source>
</reference>
<dbReference type="InterPro" id="IPR011012">
    <property type="entry name" value="Longin-like_dom_sf"/>
</dbReference>
<dbReference type="Pfam" id="PF04628">
    <property type="entry name" value="Sedlin_N"/>
    <property type="match status" value="1"/>
</dbReference>
<proteinExistence type="inferred from homology"/>
<evidence type="ECO:0000256" key="1">
    <source>
        <dbReference type="ARBA" id="ARBA00004556"/>
    </source>
</evidence>
<sequence length="585" mass="65591">MALAVAIFSKEKSLIFFQCSPERINEETPLQMMAYSSLDVLDEREKVPSNRPQELFQGCLLSNNSYKTFGYLTNTLVKVFLIFAADSTIRDQDIRAYFKQLHNQYSDEVANPFYVPNTVIRTTRFRKFISLMGGVVKLADVSDFITPSQACILPMPGQSDKPKSSLVKLREKSKKPIVKPDEKIMVTLKDCLACSGCVTTAETVLIQSQTAEEMLSGLASDKMGFVTVSPQALASLAAELDMSISDMAVMVARYFKVKGASYVIDSSFGRYFSLMESLTELKSRLESRNGKEMLISGICPGFVCYAEKRKQNDVVPMISSIRSPQAITGALIKDFLVRKMNLDPRSVYHVALMPCYDKKLEASRADFSVNGVDVQETDCVVTPSELLPLLKEFEHDGGLMTSGNEINWLNSLEFGEVIGDYEGETSGGYTKFILDALTRTFKENSQLVDVKTESQNDLERFTLNLTNGQSLTLLKAYGFRNIQNLVRRIQQRKNEVDYVEVMACPKGCLNGGGQIRNPEPALQDQRVLKVKEVYKQATRRDLLESEYLQVREEWESLNPSFRDLLVAKIKHVEGPAANTVAAMAW</sequence>
<evidence type="ECO:0000259" key="10">
    <source>
        <dbReference type="Pfam" id="PF02906"/>
    </source>
</evidence>
<evidence type="ECO:0000313" key="11">
    <source>
        <dbReference type="EMBL" id="CAD5222387.1"/>
    </source>
</evidence>
<keyword evidence="12" id="KW-1185">Reference proteome</keyword>
<gene>
    <name evidence="11" type="ORF">BXYJ_LOCUS7355</name>
</gene>
<keyword evidence="7" id="KW-0408">Iron</keyword>
<feature type="domain" description="Iron hydrogenase large subunit C-terminal" evidence="10">
    <location>
        <begin position="225"/>
        <end position="512"/>
    </location>
</feature>
<dbReference type="InterPro" id="IPR004108">
    <property type="entry name" value="Fe_hydrogenase_lsu_C"/>
</dbReference>
<evidence type="ECO:0000313" key="12">
    <source>
        <dbReference type="Proteomes" id="UP000659654"/>
    </source>
</evidence>
<dbReference type="InterPro" id="IPR006722">
    <property type="entry name" value="Sedlin"/>
</dbReference>
<dbReference type="SMR" id="A0A7I8WH82"/>
<evidence type="ECO:0000256" key="7">
    <source>
        <dbReference type="ARBA" id="ARBA00023004"/>
    </source>
</evidence>
<evidence type="ECO:0000256" key="6">
    <source>
        <dbReference type="ARBA" id="ARBA00022892"/>
    </source>
</evidence>
<evidence type="ECO:0000256" key="8">
    <source>
        <dbReference type="ARBA" id="ARBA00023014"/>
    </source>
</evidence>
<dbReference type="Proteomes" id="UP000582659">
    <property type="component" value="Unassembled WGS sequence"/>
</dbReference>
<dbReference type="Gene3D" id="3.40.50.1780">
    <property type="match status" value="1"/>
</dbReference>
<keyword evidence="6" id="KW-0931">ER-Golgi transport</keyword>
<dbReference type="GO" id="GO:0051539">
    <property type="term" value="F:4 iron, 4 sulfur cluster binding"/>
    <property type="evidence" value="ECO:0007669"/>
    <property type="project" value="UniProtKB-KW"/>
</dbReference>
<dbReference type="InterPro" id="IPR009016">
    <property type="entry name" value="Fe_hydrogenase"/>
</dbReference>
<dbReference type="EMBL" id="CAJFDI010000003">
    <property type="protein sequence ID" value="CAD5222387.1"/>
    <property type="molecule type" value="Genomic_DNA"/>
</dbReference>
<comment type="similarity">
    <text evidence="3">Belongs to the TRAPP small subunits family. Sedlin subfamily.</text>
</comment>
<comment type="function">
    <text evidence="9">Component of the cytosolic iron-sulfur (Fe/S) protein assembly machinery. Required for maturation of extramitochondrial Fe/S proteins.</text>
</comment>
<dbReference type="Gene3D" id="3.30.450.70">
    <property type="match status" value="1"/>
</dbReference>
<dbReference type="GO" id="GO:0006888">
    <property type="term" value="P:endoplasmic reticulum to Golgi vesicle-mediated transport"/>
    <property type="evidence" value="ECO:0007669"/>
    <property type="project" value="InterPro"/>
</dbReference>
<dbReference type="GO" id="GO:0046872">
    <property type="term" value="F:metal ion binding"/>
    <property type="evidence" value="ECO:0007669"/>
    <property type="project" value="UniProtKB-KW"/>
</dbReference>
<evidence type="ECO:0000256" key="9">
    <source>
        <dbReference type="ARBA" id="ARBA00025700"/>
    </source>
</evidence>
<evidence type="ECO:0000256" key="4">
    <source>
        <dbReference type="ARBA" id="ARBA00022485"/>
    </source>
</evidence>
<dbReference type="AlphaFoldDB" id="A0A7I8WH82"/>
<comment type="caution">
    <text evidence="11">The sequence shown here is derived from an EMBL/GenBank/DDBJ whole genome shotgun (WGS) entry which is preliminary data.</text>
</comment>
<organism evidence="11 12">
    <name type="scientific">Bursaphelenchus xylophilus</name>
    <name type="common">Pinewood nematode worm</name>
    <name type="synonym">Aphelenchoides xylophilus</name>
    <dbReference type="NCBI Taxonomy" id="6326"/>
    <lineage>
        <taxon>Eukaryota</taxon>
        <taxon>Metazoa</taxon>
        <taxon>Ecdysozoa</taxon>
        <taxon>Nematoda</taxon>
        <taxon>Chromadorea</taxon>
        <taxon>Rhabditida</taxon>
        <taxon>Tylenchina</taxon>
        <taxon>Tylenchomorpha</taxon>
        <taxon>Aphelenchoidea</taxon>
        <taxon>Aphelenchoididae</taxon>
        <taxon>Bursaphelenchus</taxon>
    </lineage>
</organism>
<dbReference type="GO" id="GO:0048471">
    <property type="term" value="C:perinuclear region of cytoplasm"/>
    <property type="evidence" value="ECO:0007669"/>
    <property type="project" value="UniProtKB-SubCell"/>
</dbReference>
<keyword evidence="8" id="KW-0411">Iron-sulfur</keyword>
<evidence type="ECO:0000256" key="5">
    <source>
        <dbReference type="ARBA" id="ARBA00022723"/>
    </source>
</evidence>
<protein>
    <submittedName>
        <fullName evidence="11">(pine wood nematode) hypothetical protein</fullName>
    </submittedName>
</protein>
<dbReference type="InterPro" id="IPR050340">
    <property type="entry name" value="Cytosolic_Fe-S_CAF"/>
</dbReference>
<keyword evidence="4" id="KW-0004">4Fe-4S</keyword>
<dbReference type="FunFam" id="3.30.70.20:FF:000042">
    <property type="entry name" value="Cytosolic Fe-S cluster assembly factor NAR1"/>
    <property type="match status" value="1"/>
</dbReference>
<dbReference type="OrthoDB" id="10253113at2759"/>
<dbReference type="Pfam" id="PF02906">
    <property type="entry name" value="Fe_hyd_lg_C"/>
    <property type="match status" value="1"/>
</dbReference>
<accession>A0A7I8WH82</accession>
<keyword evidence="5" id="KW-0479">Metal-binding</keyword>
<evidence type="ECO:0000256" key="3">
    <source>
        <dbReference type="ARBA" id="ARBA00006626"/>
    </source>
</evidence>
<dbReference type="Proteomes" id="UP000659654">
    <property type="component" value="Unassembled WGS sequence"/>
</dbReference>